<evidence type="ECO:0000313" key="2">
    <source>
        <dbReference type="Proteomes" id="UP000192639"/>
    </source>
</evidence>
<sequence>MHRLVLREQNRKYEGRFALKNISIEKAIEIGPIEILRNYVHWNEGEVEHTVDDFIGDLSMFIKQNVLYGWFRINGNIFTAGTEEKQRVYRGDLFRVFLGMDGQEVRDTFGEQYAVGGIVLDDAIKLEFNDVILVIRFPVEYKAELKTKKGFYSSSKMDLLRRNELDTIRNDVFKKELIEYLNVFKKSAFLRSKRLLKFRRRFEIQFGFTFITAQTTSLQPVTLFHYVIPNKNISNLDCIE</sequence>
<dbReference type="AlphaFoldDB" id="A0A1Y1S7V6"/>
<accession>A0A1Y1S7V6</accession>
<dbReference type="VEuPathDB" id="MicrosporidiaDB:ECANGB1_596"/>
<gene>
    <name evidence="1" type="ORF">ECANGB1_596</name>
</gene>
<name>A0A1Y1S7V6_9MICR</name>
<reference evidence="1 2" key="1">
    <citation type="journal article" date="2017" name="Environ. Microbiol.">
        <title>Decay of the glycolytic pathway and adaptation to intranuclear parasitism within Enterocytozoonidae microsporidia.</title>
        <authorList>
            <person name="Wiredu Boakye D."/>
            <person name="Jaroenlak P."/>
            <person name="Prachumwat A."/>
            <person name="Williams T.A."/>
            <person name="Bateman K.S."/>
            <person name="Itsathitphaisarn O."/>
            <person name="Sritunyalucksana K."/>
            <person name="Paszkiewicz K.H."/>
            <person name="Moore K.A."/>
            <person name="Stentiford G.D."/>
            <person name="Williams B.A."/>
        </authorList>
    </citation>
    <scope>NUCLEOTIDE SEQUENCE [LARGE SCALE GENOMIC DNA]</scope>
    <source>
        <strain evidence="1 2">GB1</strain>
    </source>
</reference>
<dbReference type="Proteomes" id="UP000192639">
    <property type="component" value="Unassembled WGS sequence"/>
</dbReference>
<organism evidence="1 2">
    <name type="scientific">Enterospora canceri</name>
    <dbReference type="NCBI Taxonomy" id="1081671"/>
    <lineage>
        <taxon>Eukaryota</taxon>
        <taxon>Fungi</taxon>
        <taxon>Fungi incertae sedis</taxon>
        <taxon>Microsporidia</taxon>
        <taxon>Enterocytozoonidae</taxon>
        <taxon>Enterospora</taxon>
    </lineage>
</organism>
<comment type="caution">
    <text evidence="1">The sequence shown here is derived from an EMBL/GenBank/DDBJ whole genome shotgun (WGS) entry which is preliminary data.</text>
</comment>
<proteinExistence type="predicted"/>
<keyword evidence="2" id="KW-1185">Reference proteome</keyword>
<protein>
    <submittedName>
        <fullName evidence="1">Uncharacterized protein</fullName>
    </submittedName>
</protein>
<dbReference type="EMBL" id="LWDP01000017">
    <property type="protein sequence ID" value="ORD94526.1"/>
    <property type="molecule type" value="Genomic_DNA"/>
</dbReference>
<evidence type="ECO:0000313" key="1">
    <source>
        <dbReference type="EMBL" id="ORD94526.1"/>
    </source>
</evidence>